<comment type="caution">
    <text evidence="1">The sequence shown here is derived from an EMBL/GenBank/DDBJ whole genome shotgun (WGS) entry which is preliminary data.</text>
</comment>
<dbReference type="HOGENOM" id="CLU_3121315_0_0_10"/>
<evidence type="ECO:0000313" key="1">
    <source>
        <dbReference type="EMBL" id="EEX71009.1"/>
    </source>
</evidence>
<name>C9LJ42_9BACT</name>
<sequence>MAARRLLAFCAPSLPFVRLRPRLGRLRSREKRCTLVMKRPCAHDEKGLRS</sequence>
<gene>
    <name evidence="1" type="ORF">GCWU000325_02254</name>
</gene>
<keyword evidence="2" id="KW-1185">Reference proteome</keyword>
<dbReference type="EMBL" id="ACIJ02000023">
    <property type="protein sequence ID" value="EEX71009.1"/>
    <property type="molecule type" value="Genomic_DNA"/>
</dbReference>
<accession>C9LJ42</accession>
<reference evidence="1" key="1">
    <citation type="submission" date="2009-09" db="EMBL/GenBank/DDBJ databases">
        <authorList>
            <person name="Weinstock G."/>
            <person name="Sodergren E."/>
            <person name="Clifton S."/>
            <person name="Fulton L."/>
            <person name="Fulton B."/>
            <person name="Courtney L."/>
            <person name="Fronick C."/>
            <person name="Harrison M."/>
            <person name="Strong C."/>
            <person name="Farmer C."/>
            <person name="Delahaunty K."/>
            <person name="Markovic C."/>
            <person name="Hall O."/>
            <person name="Minx P."/>
            <person name="Tomlinson C."/>
            <person name="Mitreva M."/>
            <person name="Nelson J."/>
            <person name="Hou S."/>
            <person name="Wollam A."/>
            <person name="Pepin K.H."/>
            <person name="Johnson M."/>
            <person name="Bhonagiri V."/>
            <person name="Nash W.E."/>
            <person name="Warren W."/>
            <person name="Chinwalla A."/>
            <person name="Mardis E.R."/>
            <person name="Wilson R.K."/>
        </authorList>
    </citation>
    <scope>NUCLEOTIDE SEQUENCE [LARGE SCALE GENOMIC DNA]</scope>
    <source>
        <strain evidence="1">ATCC 51259</strain>
    </source>
</reference>
<evidence type="ECO:0000313" key="2">
    <source>
        <dbReference type="Proteomes" id="UP000003460"/>
    </source>
</evidence>
<organism evidence="1 2">
    <name type="scientific">Alloprevotella tannerae ATCC 51259</name>
    <dbReference type="NCBI Taxonomy" id="626522"/>
    <lineage>
        <taxon>Bacteria</taxon>
        <taxon>Pseudomonadati</taxon>
        <taxon>Bacteroidota</taxon>
        <taxon>Bacteroidia</taxon>
        <taxon>Bacteroidales</taxon>
        <taxon>Prevotellaceae</taxon>
        <taxon>Alloprevotella</taxon>
    </lineage>
</organism>
<proteinExistence type="predicted"/>
<dbReference type="Proteomes" id="UP000003460">
    <property type="component" value="Unassembled WGS sequence"/>
</dbReference>
<dbReference type="AlphaFoldDB" id="C9LJ42"/>
<protein>
    <submittedName>
        <fullName evidence="1">Uncharacterized protein</fullName>
    </submittedName>
</protein>